<dbReference type="AlphaFoldDB" id="A0A286E899"/>
<keyword evidence="3" id="KW-1185">Reference proteome</keyword>
<dbReference type="OrthoDB" id="9799173at2"/>
<name>A0A286E899_9NEIS</name>
<organism evidence="2 3">
    <name type="scientific">Alysiella filiformis DSM 16848</name>
    <dbReference type="NCBI Taxonomy" id="1120981"/>
    <lineage>
        <taxon>Bacteria</taxon>
        <taxon>Pseudomonadati</taxon>
        <taxon>Pseudomonadota</taxon>
        <taxon>Betaproteobacteria</taxon>
        <taxon>Neisseriales</taxon>
        <taxon>Neisseriaceae</taxon>
        <taxon>Alysiella</taxon>
    </lineage>
</organism>
<proteinExistence type="predicted"/>
<dbReference type="Pfam" id="PF13274">
    <property type="entry name" value="SocA_Panacea"/>
    <property type="match status" value="1"/>
</dbReference>
<protein>
    <submittedName>
        <fullName evidence="2">Uncharacterized phage-associated protein</fullName>
    </submittedName>
</protein>
<reference evidence="2 3" key="1">
    <citation type="submission" date="2017-09" db="EMBL/GenBank/DDBJ databases">
        <authorList>
            <person name="Ehlers B."/>
            <person name="Leendertz F.H."/>
        </authorList>
    </citation>
    <scope>NUCLEOTIDE SEQUENCE [LARGE SCALE GENOMIC DNA]</scope>
    <source>
        <strain evidence="2 3">DSM 16848</strain>
    </source>
</reference>
<dbReference type="Proteomes" id="UP000219669">
    <property type="component" value="Unassembled WGS sequence"/>
</dbReference>
<feature type="domain" description="Antitoxin SocA-like Panacea" evidence="1">
    <location>
        <begin position="23"/>
        <end position="117"/>
    </location>
</feature>
<dbReference type="EMBL" id="OCNF01000005">
    <property type="protein sequence ID" value="SOD67126.1"/>
    <property type="molecule type" value="Genomic_DNA"/>
</dbReference>
<evidence type="ECO:0000259" key="1">
    <source>
        <dbReference type="Pfam" id="PF13274"/>
    </source>
</evidence>
<dbReference type="RefSeq" id="WP_097113883.1">
    <property type="nucleotide sequence ID" value="NZ_CP083931.1"/>
</dbReference>
<evidence type="ECO:0000313" key="2">
    <source>
        <dbReference type="EMBL" id="SOD67126.1"/>
    </source>
</evidence>
<gene>
    <name evidence="2" type="ORF">SAMN02746062_00809</name>
</gene>
<evidence type="ECO:0000313" key="3">
    <source>
        <dbReference type="Proteomes" id="UP000219669"/>
    </source>
</evidence>
<dbReference type="InterPro" id="IPR025272">
    <property type="entry name" value="SocA_Panacea"/>
</dbReference>
<sequence>MSYSIFDVANWFLSQATMSPKKLQKLCYYAEAWTQTLLKKGLVNDTQFQAWRHGPVSKELYQKYKEYGWNNIPMLTGCENIFADNEPVLNVLYSVWQTYGDKSANELEALTHQDAPWILARDRAAANHGDASQEIILPDDMRAFYGKLYQGD</sequence>
<accession>A0A286E899</accession>